<dbReference type="Proteomes" id="UP000271889">
    <property type="component" value="Unassembled WGS sequence"/>
</dbReference>
<dbReference type="EMBL" id="UYRV01115686">
    <property type="protein sequence ID" value="VDN29612.1"/>
    <property type="molecule type" value="Genomic_DNA"/>
</dbReference>
<reference evidence="1 2" key="1">
    <citation type="submission" date="2018-11" db="EMBL/GenBank/DDBJ databases">
        <authorList>
            <consortium name="Pathogen Informatics"/>
        </authorList>
    </citation>
    <scope>NUCLEOTIDE SEQUENCE [LARGE SCALE GENOMIC DNA]</scope>
</reference>
<keyword evidence="2" id="KW-1185">Reference proteome</keyword>
<organism evidence="1 2">
    <name type="scientific">Cylicostephanus goldi</name>
    <name type="common">Nematode worm</name>
    <dbReference type="NCBI Taxonomy" id="71465"/>
    <lineage>
        <taxon>Eukaryota</taxon>
        <taxon>Metazoa</taxon>
        <taxon>Ecdysozoa</taxon>
        <taxon>Nematoda</taxon>
        <taxon>Chromadorea</taxon>
        <taxon>Rhabditida</taxon>
        <taxon>Rhabditina</taxon>
        <taxon>Rhabditomorpha</taxon>
        <taxon>Strongyloidea</taxon>
        <taxon>Strongylidae</taxon>
        <taxon>Cylicostephanus</taxon>
    </lineage>
</organism>
<proteinExistence type="predicted"/>
<dbReference type="OrthoDB" id="5860674at2759"/>
<gene>
    <name evidence="1" type="ORF">CGOC_LOCUS11308</name>
</gene>
<dbReference type="AlphaFoldDB" id="A0A3P7QCM8"/>
<evidence type="ECO:0000313" key="2">
    <source>
        <dbReference type="Proteomes" id="UP000271889"/>
    </source>
</evidence>
<accession>A0A3P7QCM8</accession>
<protein>
    <submittedName>
        <fullName evidence="1">Uncharacterized protein</fullName>
    </submittedName>
</protein>
<name>A0A3P7QCM8_CYLGO</name>
<sequence>MCLSRTAATQFVFAVFHDENLPIASGHVVTPGKVNSRPEFNFEEAPSVCADLGSLAGALLPKHWNIGYRGHRLGNEINGIMTYMMAEIQCAKFDRCTRAVELSEKKDATGRSNGRPTLALRNCTQPWKLDGPAPFITADLRQMIVNYHPKERETPFQLFAGLFRYILVCSGTRAIGP</sequence>
<evidence type="ECO:0000313" key="1">
    <source>
        <dbReference type="EMBL" id="VDN29612.1"/>
    </source>
</evidence>